<feature type="domain" description="CAF1B/HIR1 beta-propeller" evidence="13">
    <location>
        <begin position="2"/>
        <end position="204"/>
    </location>
</feature>
<dbReference type="SUPFAM" id="SSF50978">
    <property type="entry name" value="WD40 repeat-like"/>
    <property type="match status" value="1"/>
</dbReference>
<dbReference type="Proteomes" id="UP001367676">
    <property type="component" value="Unassembled WGS sequence"/>
</dbReference>
<dbReference type="PANTHER" id="PTHR13831">
    <property type="entry name" value="MEMBER OF THE HIR1 FAMILY OF WD-REPEAT PROTEINS"/>
    <property type="match status" value="1"/>
</dbReference>
<evidence type="ECO:0000256" key="3">
    <source>
        <dbReference type="ARBA" id="ARBA00022574"/>
    </source>
</evidence>
<evidence type="ECO:0000256" key="11">
    <source>
        <dbReference type="SAM" id="MobiDB-lite"/>
    </source>
</evidence>
<dbReference type="GO" id="GO:0006355">
    <property type="term" value="P:regulation of DNA-templated transcription"/>
    <property type="evidence" value="ECO:0007669"/>
    <property type="project" value="InterPro"/>
</dbReference>
<dbReference type="PANTHER" id="PTHR13831:SF0">
    <property type="entry name" value="PROTEIN HIRA"/>
    <property type="match status" value="1"/>
</dbReference>
<dbReference type="InterPro" id="IPR001680">
    <property type="entry name" value="WD40_rpt"/>
</dbReference>
<dbReference type="PROSITE" id="PS50082">
    <property type="entry name" value="WD_REPEATS_2"/>
    <property type="match status" value="3"/>
</dbReference>
<accession>A0AAN9TAY0</accession>
<comment type="function">
    <text evidence="10">Required for replication-independent chromatin assembly and for the periodic repression of histone gene transcription during the cell cycle.</text>
</comment>
<feature type="region of interest" description="Disordered" evidence="11">
    <location>
        <begin position="512"/>
        <end position="533"/>
    </location>
</feature>
<dbReference type="CDD" id="cd00200">
    <property type="entry name" value="WD40"/>
    <property type="match status" value="1"/>
</dbReference>
<dbReference type="GO" id="GO:0006351">
    <property type="term" value="P:DNA-templated transcription"/>
    <property type="evidence" value="ECO:0007669"/>
    <property type="project" value="InterPro"/>
</dbReference>
<evidence type="ECO:0000256" key="4">
    <source>
        <dbReference type="ARBA" id="ARBA00022737"/>
    </source>
</evidence>
<feature type="repeat" description="WD" evidence="9">
    <location>
        <begin position="170"/>
        <end position="201"/>
    </location>
</feature>
<keyword evidence="10" id="KW-0678">Repressor</keyword>
<evidence type="ECO:0000313" key="15">
    <source>
        <dbReference type="Proteomes" id="UP001367676"/>
    </source>
</evidence>
<dbReference type="Pfam" id="PF07569">
    <property type="entry name" value="Hira"/>
    <property type="match status" value="1"/>
</dbReference>
<dbReference type="Pfam" id="PF00400">
    <property type="entry name" value="WD40"/>
    <property type="match status" value="1"/>
</dbReference>
<keyword evidence="8 10" id="KW-0539">Nucleus</keyword>
<sequence>MQLLKPHWVSHDGLPIFCIDIHPDNSRFVTGGQGSDSGRVVIWNFDTVLNEDSEFDENIPKMLCQIDSHLACVNCVRWSNSGKYLASGGDDKLVMIWSFAKYPQGNNAVFSSKGKVNVETWRCTSTLRGHSGDVLDMAWSPQDMWLATASVDNTIIIWDAMKLPEIVTVLKGHTGLVKGVTWDPIGKYLSSQSEDKSLRIWRTVDWQTEIVITEPYEKCGTTVGLRHDWSPDGQYLVSAHAMNNLGPTARIIERDGWKYDKDYVGHRKAVNCIRFSNNIVRRQTKKSNKDLQMCVCALGSRDNSVSVWLTGFQRPIVVMEKLFSGPVLDLTWSTVGHHLLACSFDGTVALLKFSENELGRTISKQEKDSLYEKVYGTSVIGHRQSNALIIENPNLEKLVDDEVKPETKDLLVDEKPKSTSTPVKTPLPVNNKQVEIRTSDGRRRITPICVAPAPDIGLNPTPFKAGSVAAAPFSSSSEEKSRIVVEKREDIIVQPNVTSNCVSNAVVKVDDTHVGSSKKNNKESPNPHVSNSVFPSVLNHKSWKRSLESSLTAVAAKQPRFTDPLELQQLPADKQLPVICGDITQTNIVLPPMQMEKRSIILVPGNRKACLTNDSTAGMRGIIAKVRLTSQESDLWEHAFGASIIGCVANSDVIVVTLDNRNLYIIETATGKHSLPPLVLPAKASHLMLNNTFLLCITCTGVFSVWNIVNFKVVLSEKSLSPILSSTQGVVVTKSLISDEGMPMLALSNGKSYTFSADLGTWLLLGDNTDTVVCHSLQKMRQNIFRTNDRVESRLPLHSLQTQSFSYNNHSRLLQNPEMSALCTYTFLEQQISASLVLKSAQEFRHWLLTMVQFLLQQGEPRRLRSICEELLGPCYKNAKDPGCILGLPKRQLLKDVLAEISNNAHAQRLYTEFSEQLSYVEEET</sequence>
<reference evidence="14 15" key="1">
    <citation type="submission" date="2024-03" db="EMBL/GenBank/DDBJ databases">
        <title>Adaptation during the transition from Ophiocordyceps entomopathogen to insect associate is accompanied by gene loss and intensified selection.</title>
        <authorList>
            <person name="Ward C.M."/>
            <person name="Onetto C.A."/>
            <person name="Borneman A.R."/>
        </authorList>
    </citation>
    <scope>NUCLEOTIDE SEQUENCE [LARGE SCALE GENOMIC DNA]</scope>
    <source>
        <strain evidence="14">AWRI1</strain>
        <tissue evidence="14">Single Adult Female</tissue>
    </source>
</reference>
<evidence type="ECO:0000256" key="8">
    <source>
        <dbReference type="ARBA" id="ARBA00023242"/>
    </source>
</evidence>
<evidence type="ECO:0000256" key="10">
    <source>
        <dbReference type="RuleBase" id="RU364014"/>
    </source>
</evidence>
<dbReference type="InterPro" id="IPR055410">
    <property type="entry name" value="Beta-prop_CAF1B_HIR1"/>
</dbReference>
<dbReference type="InterPro" id="IPR031120">
    <property type="entry name" value="HIR1-like"/>
</dbReference>
<comment type="subcellular location">
    <subcellularLocation>
        <location evidence="1 10">Nucleus</location>
    </subcellularLocation>
</comment>
<evidence type="ECO:0000256" key="9">
    <source>
        <dbReference type="PROSITE-ProRule" id="PRU00221"/>
    </source>
</evidence>
<dbReference type="GO" id="GO:0000417">
    <property type="term" value="C:HIR complex"/>
    <property type="evidence" value="ECO:0007669"/>
    <property type="project" value="TreeGrafter"/>
</dbReference>
<keyword evidence="15" id="KW-1185">Reference proteome</keyword>
<dbReference type="FunFam" id="2.130.10.10:FF:001044">
    <property type="entry name" value="Protein HIRA"/>
    <property type="match status" value="1"/>
</dbReference>
<keyword evidence="3 9" id="KW-0853">WD repeat</keyword>
<protein>
    <recommendedName>
        <fullName evidence="10">Protein HIRA</fullName>
    </recommendedName>
</protein>
<feature type="compositionally biased region" description="Polar residues" evidence="11">
    <location>
        <begin position="514"/>
        <end position="533"/>
    </location>
</feature>
<evidence type="ECO:0000256" key="7">
    <source>
        <dbReference type="ARBA" id="ARBA00023163"/>
    </source>
</evidence>
<dbReference type="GO" id="GO:0000785">
    <property type="term" value="C:chromatin"/>
    <property type="evidence" value="ECO:0007669"/>
    <property type="project" value="TreeGrafter"/>
</dbReference>
<feature type="domain" description="Protein HIRA-like C-terminal" evidence="12">
    <location>
        <begin position="671"/>
        <end position="871"/>
    </location>
</feature>
<organism evidence="14 15">
    <name type="scientific">Parthenolecanium corni</name>
    <dbReference type="NCBI Taxonomy" id="536013"/>
    <lineage>
        <taxon>Eukaryota</taxon>
        <taxon>Metazoa</taxon>
        <taxon>Ecdysozoa</taxon>
        <taxon>Arthropoda</taxon>
        <taxon>Hexapoda</taxon>
        <taxon>Insecta</taxon>
        <taxon>Pterygota</taxon>
        <taxon>Neoptera</taxon>
        <taxon>Paraneoptera</taxon>
        <taxon>Hemiptera</taxon>
        <taxon>Sternorrhyncha</taxon>
        <taxon>Coccoidea</taxon>
        <taxon>Coccidae</taxon>
        <taxon>Parthenolecanium</taxon>
    </lineage>
</organism>
<evidence type="ECO:0000256" key="5">
    <source>
        <dbReference type="ARBA" id="ARBA00022853"/>
    </source>
</evidence>
<dbReference type="SMART" id="SM00320">
    <property type="entry name" value="WD40"/>
    <property type="match status" value="6"/>
</dbReference>
<dbReference type="GO" id="GO:0005634">
    <property type="term" value="C:nucleus"/>
    <property type="evidence" value="ECO:0007669"/>
    <property type="project" value="UniProtKB-SubCell"/>
</dbReference>
<gene>
    <name evidence="14" type="ORF">V9T40_000308</name>
</gene>
<keyword evidence="7 10" id="KW-0804">Transcription</keyword>
<evidence type="ECO:0000256" key="2">
    <source>
        <dbReference type="ARBA" id="ARBA00007306"/>
    </source>
</evidence>
<evidence type="ECO:0000259" key="13">
    <source>
        <dbReference type="Pfam" id="PF24105"/>
    </source>
</evidence>
<dbReference type="AlphaFoldDB" id="A0AAN9TAY0"/>
<evidence type="ECO:0000256" key="6">
    <source>
        <dbReference type="ARBA" id="ARBA00023015"/>
    </source>
</evidence>
<dbReference type="GO" id="GO:0006338">
    <property type="term" value="P:chromatin remodeling"/>
    <property type="evidence" value="ECO:0007669"/>
    <property type="project" value="InterPro"/>
</dbReference>
<evidence type="ECO:0000256" key="1">
    <source>
        <dbReference type="ARBA" id="ARBA00004123"/>
    </source>
</evidence>
<name>A0AAN9TAY0_9HEMI</name>
<evidence type="ECO:0000313" key="14">
    <source>
        <dbReference type="EMBL" id="KAK7579679.1"/>
    </source>
</evidence>
<comment type="caution">
    <text evidence="14">The sequence shown here is derived from an EMBL/GenBank/DDBJ whole genome shotgun (WGS) entry which is preliminary data.</text>
</comment>
<keyword evidence="4 10" id="KW-0677">Repeat</keyword>
<comment type="similarity">
    <text evidence="2 10">Belongs to the WD repeat HIR1 family.</text>
</comment>
<dbReference type="EMBL" id="JBBCAQ010000034">
    <property type="protein sequence ID" value="KAK7579679.1"/>
    <property type="molecule type" value="Genomic_DNA"/>
</dbReference>
<feature type="repeat" description="WD" evidence="9">
    <location>
        <begin position="127"/>
        <end position="159"/>
    </location>
</feature>
<dbReference type="InterPro" id="IPR036322">
    <property type="entry name" value="WD40_repeat_dom_sf"/>
</dbReference>
<dbReference type="Gene3D" id="2.130.10.10">
    <property type="entry name" value="YVTN repeat-like/Quinoprotein amine dehydrogenase"/>
    <property type="match status" value="2"/>
</dbReference>
<keyword evidence="5 10" id="KW-0156">Chromatin regulator</keyword>
<dbReference type="GO" id="GO:0031491">
    <property type="term" value="F:nucleosome binding"/>
    <property type="evidence" value="ECO:0007669"/>
    <property type="project" value="TreeGrafter"/>
</dbReference>
<proteinExistence type="inferred from homology"/>
<feature type="repeat" description="WD" evidence="9">
    <location>
        <begin position="66"/>
        <end position="98"/>
    </location>
</feature>
<evidence type="ECO:0000259" key="12">
    <source>
        <dbReference type="Pfam" id="PF07569"/>
    </source>
</evidence>
<dbReference type="InterPro" id="IPR011494">
    <property type="entry name" value="HIRA-like_C"/>
</dbReference>
<dbReference type="PROSITE" id="PS50294">
    <property type="entry name" value="WD_REPEATS_REGION"/>
    <property type="match status" value="3"/>
</dbReference>
<dbReference type="Pfam" id="PF24105">
    <property type="entry name" value="Beta-prop_CAF1B_HIR1"/>
    <property type="match status" value="1"/>
</dbReference>
<keyword evidence="6 10" id="KW-0805">Transcription regulation</keyword>
<dbReference type="InterPro" id="IPR015943">
    <property type="entry name" value="WD40/YVTN_repeat-like_dom_sf"/>
</dbReference>